<feature type="transmembrane region" description="Helical" evidence="1">
    <location>
        <begin position="510"/>
        <end position="528"/>
    </location>
</feature>
<dbReference type="RefSeq" id="WP_111321072.1">
    <property type="nucleotide sequence ID" value="NZ_BIFX01000002.1"/>
</dbReference>
<feature type="transmembrane region" description="Helical" evidence="1">
    <location>
        <begin position="785"/>
        <end position="804"/>
    </location>
</feature>
<feature type="transmembrane region" description="Helical" evidence="1">
    <location>
        <begin position="265"/>
        <end position="283"/>
    </location>
</feature>
<feature type="transmembrane region" description="Helical" evidence="1">
    <location>
        <begin position="453"/>
        <end position="471"/>
    </location>
</feature>
<feature type="transmembrane region" description="Helical" evidence="1">
    <location>
        <begin position="985"/>
        <end position="1006"/>
    </location>
</feature>
<dbReference type="OrthoDB" id="136418at2"/>
<feature type="transmembrane region" description="Helical" evidence="1">
    <location>
        <begin position="483"/>
        <end position="504"/>
    </location>
</feature>
<keyword evidence="1" id="KW-0472">Membrane</keyword>
<comment type="caution">
    <text evidence="2">The sequence shown here is derived from an EMBL/GenBank/DDBJ whole genome shotgun (WGS) entry which is preliminary data.</text>
</comment>
<feature type="transmembrane region" description="Helical" evidence="1">
    <location>
        <begin position="1165"/>
        <end position="1183"/>
    </location>
</feature>
<feature type="transmembrane region" description="Helical" evidence="1">
    <location>
        <begin position="122"/>
        <end position="148"/>
    </location>
</feature>
<feature type="transmembrane region" description="Helical" evidence="1">
    <location>
        <begin position="632"/>
        <end position="651"/>
    </location>
</feature>
<evidence type="ECO:0000313" key="3">
    <source>
        <dbReference type="Proteomes" id="UP000248806"/>
    </source>
</evidence>
<evidence type="ECO:0000256" key="1">
    <source>
        <dbReference type="SAM" id="Phobius"/>
    </source>
</evidence>
<name>A0A326U978_THEHA</name>
<dbReference type="AlphaFoldDB" id="A0A326U978"/>
<feature type="transmembrane region" description="Helical" evidence="1">
    <location>
        <begin position="1026"/>
        <end position="1048"/>
    </location>
</feature>
<gene>
    <name evidence="2" type="ORF">EI42_01838</name>
</gene>
<feature type="transmembrane region" description="Helical" evidence="1">
    <location>
        <begin position="154"/>
        <end position="173"/>
    </location>
</feature>
<reference evidence="2 3" key="1">
    <citation type="submission" date="2018-06" db="EMBL/GenBank/DDBJ databases">
        <title>Genomic Encyclopedia of Archaeal and Bacterial Type Strains, Phase II (KMG-II): from individual species to whole genera.</title>
        <authorList>
            <person name="Goeker M."/>
        </authorList>
    </citation>
    <scope>NUCLEOTIDE SEQUENCE [LARGE SCALE GENOMIC DNA]</scope>
    <source>
        <strain evidence="2 3">ATCC BAA-1881</strain>
    </source>
</reference>
<feature type="transmembrane region" description="Helical" evidence="1">
    <location>
        <begin position="1054"/>
        <end position="1072"/>
    </location>
</feature>
<feature type="transmembrane region" description="Helical" evidence="1">
    <location>
        <begin position="357"/>
        <end position="377"/>
    </location>
</feature>
<feature type="transmembrane region" description="Helical" evidence="1">
    <location>
        <begin position="1109"/>
        <end position="1126"/>
    </location>
</feature>
<accession>A0A326U978</accession>
<organism evidence="2 3">
    <name type="scientific">Thermosporothrix hazakensis</name>
    <dbReference type="NCBI Taxonomy" id="644383"/>
    <lineage>
        <taxon>Bacteria</taxon>
        <taxon>Bacillati</taxon>
        <taxon>Chloroflexota</taxon>
        <taxon>Ktedonobacteria</taxon>
        <taxon>Ktedonobacterales</taxon>
        <taxon>Thermosporotrichaceae</taxon>
        <taxon>Thermosporothrix</taxon>
    </lineage>
</organism>
<evidence type="ECO:0000313" key="2">
    <source>
        <dbReference type="EMBL" id="PZW32746.1"/>
    </source>
</evidence>
<proteinExistence type="predicted"/>
<feature type="transmembrane region" description="Helical" evidence="1">
    <location>
        <begin position="657"/>
        <end position="675"/>
    </location>
</feature>
<feature type="transmembrane region" description="Helical" evidence="1">
    <location>
        <begin position="746"/>
        <end position="779"/>
    </location>
</feature>
<feature type="transmembrane region" description="Helical" evidence="1">
    <location>
        <begin position="722"/>
        <end position="739"/>
    </location>
</feature>
<feature type="transmembrane region" description="Helical" evidence="1">
    <location>
        <begin position="412"/>
        <end position="433"/>
    </location>
</feature>
<feature type="transmembrane region" description="Helical" evidence="1">
    <location>
        <begin position="884"/>
        <end position="906"/>
    </location>
</feature>
<feature type="transmembrane region" description="Helical" evidence="1">
    <location>
        <begin position="1188"/>
        <end position="1206"/>
    </location>
</feature>
<dbReference type="Proteomes" id="UP000248806">
    <property type="component" value="Unassembled WGS sequence"/>
</dbReference>
<feature type="transmembrane region" description="Helical" evidence="1">
    <location>
        <begin position="185"/>
        <end position="207"/>
    </location>
</feature>
<feature type="transmembrane region" description="Helical" evidence="1">
    <location>
        <begin position="383"/>
        <end position="400"/>
    </location>
</feature>
<feature type="transmembrane region" description="Helical" evidence="1">
    <location>
        <begin position="219"/>
        <end position="236"/>
    </location>
</feature>
<keyword evidence="1" id="KW-0812">Transmembrane</keyword>
<feature type="transmembrane region" description="Helical" evidence="1">
    <location>
        <begin position="540"/>
        <end position="557"/>
    </location>
</feature>
<feature type="transmembrane region" description="Helical" evidence="1">
    <location>
        <begin position="855"/>
        <end position="872"/>
    </location>
</feature>
<feature type="transmembrane region" description="Helical" evidence="1">
    <location>
        <begin position="1212"/>
        <end position="1235"/>
    </location>
</feature>
<feature type="transmembrane region" description="Helical" evidence="1">
    <location>
        <begin position="241"/>
        <end position="259"/>
    </location>
</feature>
<keyword evidence="1" id="KW-1133">Transmembrane helix</keyword>
<feature type="transmembrane region" description="Helical" evidence="1">
    <location>
        <begin position="563"/>
        <end position="580"/>
    </location>
</feature>
<feature type="transmembrane region" description="Helical" evidence="1">
    <location>
        <begin position="332"/>
        <end position="350"/>
    </location>
</feature>
<dbReference type="EMBL" id="QKUF01000004">
    <property type="protein sequence ID" value="PZW32746.1"/>
    <property type="molecule type" value="Genomic_DNA"/>
</dbReference>
<protein>
    <submittedName>
        <fullName evidence="2">Uncharacterized protein</fullName>
    </submittedName>
</protein>
<feature type="transmembrane region" description="Helical" evidence="1">
    <location>
        <begin position="1084"/>
        <end position="1103"/>
    </location>
</feature>
<feature type="transmembrane region" description="Helical" evidence="1">
    <location>
        <begin position="585"/>
        <end position="601"/>
    </location>
</feature>
<feature type="transmembrane region" description="Helical" evidence="1">
    <location>
        <begin position="304"/>
        <end position="326"/>
    </location>
</feature>
<feature type="transmembrane region" description="Helical" evidence="1">
    <location>
        <begin position="1138"/>
        <end position="1159"/>
    </location>
</feature>
<feature type="transmembrane region" description="Helical" evidence="1">
    <location>
        <begin position="918"/>
        <end position="936"/>
    </location>
</feature>
<sequence>MFPYVSHCAVCGYAVDPRKGPACQQCGYPVFIPEEQRYLKAVLRDLHRVGNFQGWQLTVEQLVRRSQVRVEWLDHLTAAAMQPKPVKPAVKVEAPKPPAPKPVVEVHKESEQPKRLFSPGTFFADQTITIVAALGACLLLLGSLSFVITTPDLLQAFLVLVGVHLVFGCIGIISYRFRSFRLISIIYTAIFALLLPLAGYAGFRLVVNSSLTMSTDVEIALAALYGALTYGALAVYQRYKLFGYLMVVALVITEVATMRALQLTWCWYPCGLTLLAVCALLIARHVGKESRFQPVEEPLRLYSYFCAILCAVSLSFVFQLFTLSAIEVGRTFDRFSSPVQAVVLFIWLWCYARQRPFWRHFLPGLFLLSALLGASAFRLDKAGFELMFMSCALLFVLLVFRGRLEKELVKQLEILALLLILLCPVLSRPVLLLELLCHTMRCRFGLSMESTPIELALVVVGLVALLALMFRRTGFQRVPREQAFVWLLVPGGLLLHWLVSVALIRLAVNPIGFLLGLTLASLLASVLVRKLVSAPYAQALELLTVLYAVGTFVISAISNRDMMLLQLLLFAGLVYVMALYQRRQALLGFTLLFGLLALVYLPAYALVAFLLAGGLPLLAVVVRRLKQEDACGWLWPLWLLAVVYGVSLIWFPLPFPAAYALLALAVIWYGAALMADEAWWLLMSIGFVTMGLIKAPPVIVWLPHAIVLCGLVPRLLLSRKRYAFPFYWAAVLCMWLLPLSSPVGFWALVGFALVCSVAGLIDSGMFWLACLAALLAAWNALAPGYIYYAPVLAFGLFGLGLLCGRFERLKQFSTPGFMTACIAGLLMYGLPWPPAVHLLYASLIFGVLWLKRKPTFMPAVLLFTAYSLYQTIPHARFAAFDLSAILWLTSIAVGAGLLGMLCGYVRRNEEEPGLKRYQWNWALYVTMGLAIGLLFWSSYMTPVLHGPILLALGLCGALTIGVVLFERIPVLLLLPFVLSLRLVSLLPWALWQQVFACNLIAVLLFASHRLWVRRPAVICPVSPKAFHLVSGLLVQCGVVGFCLVRGIWPYAPLTHTGACSLLLLALLLFWCGRLLNRPLWQHGCIYGAGILVALSFTWELYALGQSHPGLLTLAPALCFIIMTPVLMRDHTIPHYRRYAQGSAVLGSLLLLMPMLWLSISEANLQPTLMLAGEALALFLLGLIMRTRIFVLAGAALVVVSAIYTLFLPSTGLPLSLALLLFGGLLVMLATALSLARHRVARVWQRLK</sequence>
<feature type="transmembrane region" description="Helical" evidence="1">
    <location>
        <begin position="948"/>
        <end position="965"/>
    </location>
</feature>
<keyword evidence="3" id="KW-1185">Reference proteome</keyword>